<dbReference type="InterPro" id="IPR011009">
    <property type="entry name" value="Kinase-like_dom_sf"/>
</dbReference>
<evidence type="ECO:0000256" key="2">
    <source>
        <dbReference type="ARBA" id="ARBA00012513"/>
    </source>
</evidence>
<evidence type="ECO:0000256" key="9">
    <source>
        <dbReference type="ARBA" id="ARBA00022900"/>
    </source>
</evidence>
<comment type="similarity">
    <text evidence="1">Belongs to the protease inhibitor I13 (potato type I serine protease inhibitor) family.</text>
</comment>
<dbReference type="AlphaFoldDB" id="A0A804QPQ0"/>
<dbReference type="InParanoid" id="A0A804QPQ0"/>
<evidence type="ECO:0000313" key="14">
    <source>
        <dbReference type="EnsemblPlants" id="Zm00001eb347440_P001"/>
    </source>
</evidence>
<evidence type="ECO:0000256" key="10">
    <source>
        <dbReference type="ARBA" id="ARBA00047899"/>
    </source>
</evidence>
<dbReference type="InterPro" id="IPR036354">
    <property type="entry name" value="Prot_inh_pot1_sf"/>
</dbReference>
<evidence type="ECO:0000256" key="6">
    <source>
        <dbReference type="ARBA" id="ARBA00022741"/>
    </source>
</evidence>
<keyword evidence="7" id="KW-0418">Kinase</keyword>
<dbReference type="Gene3D" id="3.30.10.10">
    <property type="entry name" value="Trypsin Inhibitor V, subunit A"/>
    <property type="match status" value="1"/>
</dbReference>
<dbReference type="GO" id="GO:0004674">
    <property type="term" value="F:protein serine/threonine kinase activity"/>
    <property type="evidence" value="ECO:0007669"/>
    <property type="project" value="UniProtKB-KW"/>
</dbReference>
<protein>
    <recommendedName>
        <fullName evidence="2">non-specific serine/threonine protein kinase</fullName>
        <ecNumber evidence="2">2.7.11.1</ecNumber>
    </recommendedName>
</protein>
<dbReference type="Pfam" id="PF00280">
    <property type="entry name" value="potato_inhibit"/>
    <property type="match status" value="1"/>
</dbReference>
<dbReference type="GO" id="GO:0009611">
    <property type="term" value="P:response to wounding"/>
    <property type="evidence" value="ECO:0007669"/>
    <property type="project" value="InterPro"/>
</dbReference>
<evidence type="ECO:0000256" key="4">
    <source>
        <dbReference type="ARBA" id="ARBA00022679"/>
    </source>
</evidence>
<dbReference type="SUPFAM" id="SSF56112">
    <property type="entry name" value="Protein kinase-like (PK-like)"/>
    <property type="match status" value="1"/>
</dbReference>
<keyword evidence="16" id="KW-1267">Proteomics identification</keyword>
<accession>A0A804QPQ0</accession>
<dbReference type="Gene3D" id="1.10.510.10">
    <property type="entry name" value="Transferase(Phosphotransferase) domain 1"/>
    <property type="match status" value="1"/>
</dbReference>
<dbReference type="PANTHER" id="PTHR45637">
    <property type="entry name" value="FLIPPASE KINASE 1-RELATED"/>
    <property type="match status" value="1"/>
</dbReference>
<evidence type="ECO:0000256" key="1">
    <source>
        <dbReference type="ARBA" id="ARBA00008210"/>
    </source>
</evidence>
<evidence type="ECO:0000256" key="11">
    <source>
        <dbReference type="ARBA" id="ARBA00048679"/>
    </source>
</evidence>
<evidence type="ECO:0000313" key="15">
    <source>
        <dbReference type="Proteomes" id="UP000007305"/>
    </source>
</evidence>
<keyword evidence="9" id="KW-0722">Serine protease inhibitor</keyword>
<keyword evidence="8" id="KW-0067">ATP-binding</keyword>
<comment type="catalytic activity">
    <reaction evidence="11">
        <text>L-seryl-[protein] + ATP = O-phospho-L-seryl-[protein] + ADP + H(+)</text>
        <dbReference type="Rhea" id="RHEA:17989"/>
        <dbReference type="Rhea" id="RHEA-COMP:9863"/>
        <dbReference type="Rhea" id="RHEA-COMP:11604"/>
        <dbReference type="ChEBI" id="CHEBI:15378"/>
        <dbReference type="ChEBI" id="CHEBI:29999"/>
        <dbReference type="ChEBI" id="CHEBI:30616"/>
        <dbReference type="ChEBI" id="CHEBI:83421"/>
        <dbReference type="ChEBI" id="CHEBI:456216"/>
        <dbReference type="EC" id="2.7.11.1"/>
    </reaction>
</comment>
<dbReference type="Gramene" id="Zm00001eb347440_T001">
    <property type="protein sequence ID" value="Zm00001eb347440_P001"/>
    <property type="gene ID" value="Zm00001eb347440"/>
</dbReference>
<feature type="region of interest" description="Disordered" evidence="12">
    <location>
        <begin position="55"/>
        <end position="137"/>
    </location>
</feature>
<dbReference type="Proteomes" id="UP000007305">
    <property type="component" value="Chromosome 8"/>
</dbReference>
<evidence type="ECO:0000256" key="12">
    <source>
        <dbReference type="SAM" id="MobiDB-lite"/>
    </source>
</evidence>
<dbReference type="EC" id="2.7.11.1" evidence="2"/>
<evidence type="ECO:0000256" key="7">
    <source>
        <dbReference type="ARBA" id="ARBA00022777"/>
    </source>
</evidence>
<evidence type="ECO:0000256" key="8">
    <source>
        <dbReference type="ARBA" id="ARBA00022840"/>
    </source>
</evidence>
<evidence type="ECO:0000256" key="3">
    <source>
        <dbReference type="ARBA" id="ARBA00022527"/>
    </source>
</evidence>
<keyword evidence="5" id="KW-0646">Protease inhibitor</keyword>
<keyword evidence="6" id="KW-0547">Nucleotide-binding</keyword>
<sequence length="212" mass="23607">MPAEVAKRKIQEDRPDIQVILVPVDSAVTDDFNTKRVRVFFDKAGNVAQKSWCADSPSRRRLPTSACLTPPRISTPAATALHARRESRRANRPPARPPASRSARPQRPPPSRRRRIALLPSCFSGPSNGGGEEEQEIDGKERFEFMVEPMAASSKDCVGTYEYLASELVSGSGYDNGVDRWAFDVFLYELVYGRTPFKSHTKVATLKNILSK</sequence>
<dbReference type="GO" id="GO:0005524">
    <property type="term" value="F:ATP binding"/>
    <property type="evidence" value="ECO:0007669"/>
    <property type="project" value="UniProtKB-KW"/>
</dbReference>
<evidence type="ECO:0000259" key="13">
    <source>
        <dbReference type="PROSITE" id="PS50011"/>
    </source>
</evidence>
<reference evidence="14" key="2">
    <citation type="submission" date="2019-07" db="EMBL/GenBank/DDBJ databases">
        <authorList>
            <person name="Seetharam A."/>
            <person name="Woodhouse M."/>
            <person name="Cannon E."/>
        </authorList>
    </citation>
    <scope>NUCLEOTIDE SEQUENCE [LARGE SCALE GENOMIC DNA]</scope>
    <source>
        <strain evidence="14">cv. B73</strain>
    </source>
</reference>
<dbReference type="InterPro" id="IPR000719">
    <property type="entry name" value="Prot_kinase_dom"/>
</dbReference>
<reference evidence="15" key="1">
    <citation type="journal article" date="2009" name="Science">
        <title>The B73 maize genome: complexity, diversity, and dynamics.</title>
        <authorList>
            <person name="Schnable P.S."/>
            <person name="Ware D."/>
            <person name="Fulton R.S."/>
            <person name="Stein J.C."/>
            <person name="Wei F."/>
            <person name="Pasternak S."/>
            <person name="Liang C."/>
            <person name="Zhang J."/>
            <person name="Fulton L."/>
            <person name="Graves T.A."/>
            <person name="Minx P."/>
            <person name="Reily A.D."/>
            <person name="Courtney L."/>
            <person name="Kruchowski S.S."/>
            <person name="Tomlinson C."/>
            <person name="Strong C."/>
            <person name="Delehaunty K."/>
            <person name="Fronick C."/>
            <person name="Courtney B."/>
            <person name="Rock S.M."/>
            <person name="Belter E."/>
            <person name="Du F."/>
            <person name="Kim K."/>
            <person name="Abbott R.M."/>
            <person name="Cotton M."/>
            <person name="Levy A."/>
            <person name="Marchetto P."/>
            <person name="Ochoa K."/>
            <person name="Jackson S.M."/>
            <person name="Gillam B."/>
            <person name="Chen W."/>
            <person name="Yan L."/>
            <person name="Higginbotham J."/>
            <person name="Cardenas M."/>
            <person name="Waligorski J."/>
            <person name="Applebaum E."/>
            <person name="Phelps L."/>
            <person name="Falcone J."/>
            <person name="Kanchi K."/>
            <person name="Thane T."/>
            <person name="Scimone A."/>
            <person name="Thane N."/>
            <person name="Henke J."/>
            <person name="Wang T."/>
            <person name="Ruppert J."/>
            <person name="Shah N."/>
            <person name="Rotter K."/>
            <person name="Hodges J."/>
            <person name="Ingenthron E."/>
            <person name="Cordes M."/>
            <person name="Kohlberg S."/>
            <person name="Sgro J."/>
            <person name="Delgado B."/>
            <person name="Mead K."/>
            <person name="Chinwalla A."/>
            <person name="Leonard S."/>
            <person name="Crouse K."/>
            <person name="Collura K."/>
            <person name="Kudrna D."/>
            <person name="Currie J."/>
            <person name="He R."/>
            <person name="Angelova A."/>
            <person name="Rajasekar S."/>
            <person name="Mueller T."/>
            <person name="Lomeli R."/>
            <person name="Scara G."/>
            <person name="Ko A."/>
            <person name="Delaney K."/>
            <person name="Wissotski M."/>
            <person name="Lopez G."/>
            <person name="Campos D."/>
            <person name="Braidotti M."/>
            <person name="Ashley E."/>
            <person name="Golser W."/>
            <person name="Kim H."/>
            <person name="Lee S."/>
            <person name="Lin J."/>
            <person name="Dujmic Z."/>
            <person name="Kim W."/>
            <person name="Talag J."/>
            <person name="Zuccolo A."/>
            <person name="Fan C."/>
            <person name="Sebastian A."/>
            <person name="Kramer M."/>
            <person name="Spiegel L."/>
            <person name="Nascimento L."/>
            <person name="Zutavern T."/>
            <person name="Miller B."/>
            <person name="Ambroise C."/>
            <person name="Muller S."/>
            <person name="Spooner W."/>
            <person name="Narechania A."/>
            <person name="Ren L."/>
            <person name="Wei S."/>
            <person name="Kumari S."/>
            <person name="Faga B."/>
            <person name="Levy M.J."/>
            <person name="McMahan L."/>
            <person name="Van Buren P."/>
            <person name="Vaughn M.W."/>
            <person name="Ying K."/>
            <person name="Yeh C.-T."/>
            <person name="Emrich S.J."/>
            <person name="Jia Y."/>
            <person name="Kalyanaraman A."/>
            <person name="Hsia A.-P."/>
            <person name="Barbazuk W.B."/>
            <person name="Baucom R.S."/>
            <person name="Brutnell T.P."/>
            <person name="Carpita N.C."/>
            <person name="Chaparro C."/>
            <person name="Chia J.-M."/>
            <person name="Deragon J.-M."/>
            <person name="Estill J.C."/>
            <person name="Fu Y."/>
            <person name="Jeddeloh J.A."/>
            <person name="Han Y."/>
            <person name="Lee H."/>
            <person name="Li P."/>
            <person name="Lisch D.R."/>
            <person name="Liu S."/>
            <person name="Liu Z."/>
            <person name="Nagel D.H."/>
            <person name="McCann M.C."/>
            <person name="SanMiguel P."/>
            <person name="Myers A.M."/>
            <person name="Nettleton D."/>
            <person name="Nguyen J."/>
            <person name="Penning B.W."/>
            <person name="Ponnala L."/>
            <person name="Schneider K.L."/>
            <person name="Schwartz D.C."/>
            <person name="Sharma A."/>
            <person name="Soderlund C."/>
            <person name="Springer N.M."/>
            <person name="Sun Q."/>
            <person name="Wang H."/>
            <person name="Waterman M."/>
            <person name="Westerman R."/>
            <person name="Wolfgruber T.K."/>
            <person name="Yang L."/>
            <person name="Yu Y."/>
            <person name="Zhang L."/>
            <person name="Zhou S."/>
            <person name="Zhu Q."/>
            <person name="Bennetzen J.L."/>
            <person name="Dawe R.K."/>
            <person name="Jiang J."/>
            <person name="Jiang N."/>
            <person name="Presting G.G."/>
            <person name="Wessler S.R."/>
            <person name="Aluru S."/>
            <person name="Martienssen R.A."/>
            <person name="Clifton S.W."/>
            <person name="McCombie W.R."/>
            <person name="Wing R.A."/>
            <person name="Wilson R.K."/>
        </authorList>
    </citation>
    <scope>NUCLEOTIDE SEQUENCE [LARGE SCALE GENOMIC DNA]</scope>
    <source>
        <strain evidence="15">cv. B73</strain>
    </source>
</reference>
<evidence type="ECO:0000256" key="5">
    <source>
        <dbReference type="ARBA" id="ARBA00022690"/>
    </source>
</evidence>
<reference evidence="14" key="3">
    <citation type="submission" date="2021-05" db="UniProtKB">
        <authorList>
            <consortium name="EnsemblPlants"/>
        </authorList>
    </citation>
    <scope>IDENTIFICATION</scope>
    <source>
        <strain evidence="14">cv. B73</strain>
    </source>
</reference>
<keyword evidence="4" id="KW-0808">Transferase</keyword>
<keyword evidence="15" id="KW-1185">Reference proteome</keyword>
<dbReference type="GO" id="GO:0004867">
    <property type="term" value="F:serine-type endopeptidase inhibitor activity"/>
    <property type="evidence" value="ECO:0007669"/>
    <property type="project" value="UniProtKB-KW"/>
</dbReference>
<feature type="domain" description="Protein kinase" evidence="13">
    <location>
        <begin position="1"/>
        <end position="212"/>
    </location>
</feature>
<dbReference type="InterPro" id="IPR000864">
    <property type="entry name" value="Prot_inh_pot1"/>
</dbReference>
<dbReference type="PROSITE" id="PS50011">
    <property type="entry name" value="PROTEIN_KINASE_DOM"/>
    <property type="match status" value="1"/>
</dbReference>
<dbReference type="SUPFAM" id="SSF54654">
    <property type="entry name" value="CI-2 family of serine protease inhibitors"/>
    <property type="match status" value="1"/>
</dbReference>
<comment type="catalytic activity">
    <reaction evidence="10">
        <text>L-threonyl-[protein] + ATP = O-phospho-L-threonyl-[protein] + ADP + H(+)</text>
        <dbReference type="Rhea" id="RHEA:46608"/>
        <dbReference type="Rhea" id="RHEA-COMP:11060"/>
        <dbReference type="Rhea" id="RHEA-COMP:11605"/>
        <dbReference type="ChEBI" id="CHEBI:15378"/>
        <dbReference type="ChEBI" id="CHEBI:30013"/>
        <dbReference type="ChEBI" id="CHEBI:30616"/>
        <dbReference type="ChEBI" id="CHEBI:61977"/>
        <dbReference type="ChEBI" id="CHEBI:456216"/>
        <dbReference type="EC" id="2.7.11.1"/>
    </reaction>
</comment>
<proteinExistence type="evidence at protein level"/>
<organism evidence="14 15">
    <name type="scientific">Zea mays</name>
    <name type="common">Maize</name>
    <dbReference type="NCBI Taxonomy" id="4577"/>
    <lineage>
        <taxon>Eukaryota</taxon>
        <taxon>Viridiplantae</taxon>
        <taxon>Streptophyta</taxon>
        <taxon>Embryophyta</taxon>
        <taxon>Tracheophyta</taxon>
        <taxon>Spermatophyta</taxon>
        <taxon>Magnoliopsida</taxon>
        <taxon>Liliopsida</taxon>
        <taxon>Poales</taxon>
        <taxon>Poaceae</taxon>
        <taxon>PACMAD clade</taxon>
        <taxon>Panicoideae</taxon>
        <taxon>Andropogonodae</taxon>
        <taxon>Andropogoneae</taxon>
        <taxon>Tripsacinae</taxon>
        <taxon>Zea</taxon>
    </lineage>
</organism>
<keyword evidence="3" id="KW-0723">Serine/threonine-protein kinase</keyword>
<name>A0A804QPQ0_MAIZE</name>
<dbReference type="Pfam" id="PF00069">
    <property type="entry name" value="Pkinase"/>
    <property type="match status" value="1"/>
</dbReference>
<dbReference type="EnsemblPlants" id="Zm00001eb347440_T001">
    <property type="protein sequence ID" value="Zm00001eb347440_P001"/>
    <property type="gene ID" value="Zm00001eb347440"/>
</dbReference>
<evidence type="ECO:0007829" key="16">
    <source>
        <dbReference type="PeptideAtlas" id="A0A804QPQ0"/>
    </source>
</evidence>